<dbReference type="Proteomes" id="UP000321249">
    <property type="component" value="Unassembled WGS sequence"/>
</dbReference>
<dbReference type="GO" id="GO:0005886">
    <property type="term" value="C:plasma membrane"/>
    <property type="evidence" value="ECO:0007669"/>
    <property type="project" value="TreeGrafter"/>
</dbReference>
<sequence>MEWMLMPLKRYADFSGRSRRMEYWMWVVFQFLIAVSFWILTIIIAGSAAIALGTGVGGKDPGTAVAAGAGMGIGIVLLFALYGLLGLFLIIPSLAVAVRRLHDTNRSGWWLLAPLACECVAFLAFGMAGASALSGGTNGAAVPVMIGFIAAIGALGLGLMLLVFMFLDGTPGPNRYGPDPKNRVQAAVFS</sequence>
<keyword evidence="3" id="KW-1185">Reference proteome</keyword>
<name>A0A5C6TX60_9SPHN</name>
<dbReference type="InterPro" id="IPR008523">
    <property type="entry name" value="DUF805"/>
</dbReference>
<dbReference type="Pfam" id="PF05656">
    <property type="entry name" value="DUF805"/>
    <property type="match status" value="1"/>
</dbReference>
<accession>A0A5C6TX60</accession>
<reference evidence="2 3" key="1">
    <citation type="journal article" date="2015" name="J. Microbiol.">
        <title>Sphingosinicella ginsenosidimutans sp. nov., with ginsenoside converting activity.</title>
        <authorList>
            <person name="Kim J.K."/>
            <person name="Kang M.S."/>
            <person name="Park S.C."/>
            <person name="Kim K.M."/>
            <person name="Choi K."/>
            <person name="Yoon M.H."/>
            <person name="Im W.T."/>
        </authorList>
    </citation>
    <scope>NUCLEOTIDE SEQUENCE [LARGE SCALE GENOMIC DNA]</scope>
    <source>
        <strain evidence="2 3">BS-11</strain>
    </source>
</reference>
<dbReference type="EMBL" id="VOQQ01000001">
    <property type="protein sequence ID" value="TXC64521.1"/>
    <property type="molecule type" value="Genomic_DNA"/>
</dbReference>
<dbReference type="PANTHER" id="PTHR34980">
    <property type="entry name" value="INNER MEMBRANE PROTEIN-RELATED-RELATED"/>
    <property type="match status" value="1"/>
</dbReference>
<gene>
    <name evidence="2" type="ORF">FRZ32_13175</name>
</gene>
<dbReference type="OrthoDB" id="9812349at2"/>
<protein>
    <submittedName>
        <fullName evidence="2">DUF805 domain-containing protein</fullName>
    </submittedName>
</protein>
<feature type="transmembrane region" description="Helical" evidence="1">
    <location>
        <begin position="109"/>
        <end position="133"/>
    </location>
</feature>
<keyword evidence="1" id="KW-0812">Transmembrane</keyword>
<organism evidence="2 3">
    <name type="scientific">Allosphingosinicella ginsenosidimutans</name>
    <dbReference type="NCBI Taxonomy" id="1176539"/>
    <lineage>
        <taxon>Bacteria</taxon>
        <taxon>Pseudomonadati</taxon>
        <taxon>Pseudomonadota</taxon>
        <taxon>Alphaproteobacteria</taxon>
        <taxon>Sphingomonadales</taxon>
        <taxon>Sphingomonadaceae</taxon>
        <taxon>Allosphingosinicella</taxon>
    </lineage>
</organism>
<comment type="caution">
    <text evidence="2">The sequence shown here is derived from an EMBL/GenBank/DDBJ whole genome shotgun (WGS) entry which is preliminary data.</text>
</comment>
<feature type="transmembrane region" description="Helical" evidence="1">
    <location>
        <begin position="145"/>
        <end position="167"/>
    </location>
</feature>
<evidence type="ECO:0000313" key="2">
    <source>
        <dbReference type="EMBL" id="TXC64521.1"/>
    </source>
</evidence>
<feature type="transmembrane region" description="Helical" evidence="1">
    <location>
        <begin position="23"/>
        <end position="52"/>
    </location>
</feature>
<evidence type="ECO:0000256" key="1">
    <source>
        <dbReference type="SAM" id="Phobius"/>
    </source>
</evidence>
<dbReference type="AlphaFoldDB" id="A0A5C6TX60"/>
<dbReference type="RefSeq" id="WP_147043944.1">
    <property type="nucleotide sequence ID" value="NZ_BAABIR010000001.1"/>
</dbReference>
<keyword evidence="1" id="KW-0472">Membrane</keyword>
<evidence type="ECO:0000313" key="3">
    <source>
        <dbReference type="Proteomes" id="UP000321249"/>
    </source>
</evidence>
<proteinExistence type="predicted"/>
<dbReference type="PANTHER" id="PTHR34980:SF2">
    <property type="entry name" value="INNER MEMBRANE PROTEIN YHAH-RELATED"/>
    <property type="match status" value="1"/>
</dbReference>
<feature type="transmembrane region" description="Helical" evidence="1">
    <location>
        <begin position="64"/>
        <end position="97"/>
    </location>
</feature>
<keyword evidence="1" id="KW-1133">Transmembrane helix</keyword>